<dbReference type="Pfam" id="PF00535">
    <property type="entry name" value="Glycos_transf_2"/>
    <property type="match status" value="1"/>
</dbReference>
<sequence>MAENELSEQPRVALIVSARNEEADIGDCLRSLLAQDYVNKQVILVDNASTDRTAEIARGLGVRVEDRGPERSAQRNHGAAVSDAGFVCFLDADMICPETMVRECLAQMEDAAVGAVVIPEESFGEGFWSQCKVLERSCYPPGAYVEAARFYRRDVFDALGGFDEGLTGLEDLDLHQRCAAQYAIGYSATPIRHHEGRIRFLEQMGKKYRYGRLSPAYARKHPEAFRRQGNPFRGYFWHERKRLARTPFLTTAMLFMKCCELVAGGIGVLMGHLRGR</sequence>
<keyword evidence="8" id="KW-1185">Reference proteome</keyword>
<dbReference type="STRING" id="1307763.L21SP4_01797"/>
<evidence type="ECO:0000256" key="2">
    <source>
        <dbReference type="ARBA" id="ARBA00022475"/>
    </source>
</evidence>
<dbReference type="InterPro" id="IPR001173">
    <property type="entry name" value="Glyco_trans_2-like"/>
</dbReference>
<keyword evidence="2" id="KW-1003">Cell membrane</keyword>
<keyword evidence="3 7" id="KW-0328">Glycosyltransferase</keyword>
<evidence type="ECO:0000259" key="6">
    <source>
        <dbReference type="Pfam" id="PF00535"/>
    </source>
</evidence>
<evidence type="ECO:0000256" key="3">
    <source>
        <dbReference type="ARBA" id="ARBA00022676"/>
    </source>
</evidence>
<dbReference type="PANTHER" id="PTHR43646">
    <property type="entry name" value="GLYCOSYLTRANSFERASE"/>
    <property type="match status" value="1"/>
</dbReference>
<gene>
    <name evidence="7" type="ORF">L21SP4_01797</name>
</gene>
<dbReference type="EMBL" id="CP010904">
    <property type="protein sequence ID" value="AKJ65034.1"/>
    <property type="molecule type" value="Genomic_DNA"/>
</dbReference>
<reference evidence="7 8" key="2">
    <citation type="journal article" date="2016" name="ISME J.">
        <title>Characterization of the first cultured representative of Verrucomicrobia subdivision 5 indicates the proposal of a novel phylum.</title>
        <authorList>
            <person name="Spring S."/>
            <person name="Bunk B."/>
            <person name="Sproer C."/>
            <person name="Schumann P."/>
            <person name="Rohde M."/>
            <person name="Tindall B.J."/>
            <person name="Klenk H.P."/>
        </authorList>
    </citation>
    <scope>NUCLEOTIDE SEQUENCE [LARGE SCALE GENOMIC DNA]</scope>
    <source>
        <strain evidence="7 8">L21-Fru-AB</strain>
    </source>
</reference>
<dbReference type="KEGG" id="vbl:L21SP4_01797"/>
<proteinExistence type="predicted"/>
<protein>
    <submittedName>
        <fullName evidence="7">Beta-1,3-galactosyltransferase</fullName>
    </submittedName>
</protein>
<evidence type="ECO:0000256" key="1">
    <source>
        <dbReference type="ARBA" id="ARBA00004236"/>
    </source>
</evidence>
<dbReference type="PANTHER" id="PTHR43646:SF2">
    <property type="entry name" value="GLYCOSYLTRANSFERASE 2-LIKE DOMAIN-CONTAINING PROTEIN"/>
    <property type="match status" value="1"/>
</dbReference>
<dbReference type="AlphaFoldDB" id="A0A0G3ELL2"/>
<dbReference type="GO" id="GO:0005886">
    <property type="term" value="C:plasma membrane"/>
    <property type="evidence" value="ECO:0007669"/>
    <property type="project" value="UniProtKB-SubCell"/>
</dbReference>
<feature type="domain" description="Glycosyltransferase 2-like" evidence="6">
    <location>
        <begin position="14"/>
        <end position="126"/>
    </location>
</feature>
<name>A0A0G3ELL2_9BACT</name>
<organism evidence="7 8">
    <name type="scientific">Kiritimatiella glycovorans</name>
    <dbReference type="NCBI Taxonomy" id="1307763"/>
    <lineage>
        <taxon>Bacteria</taxon>
        <taxon>Pseudomonadati</taxon>
        <taxon>Kiritimatiellota</taxon>
        <taxon>Kiritimatiellia</taxon>
        <taxon>Kiritimatiellales</taxon>
        <taxon>Kiritimatiellaceae</taxon>
        <taxon>Kiritimatiella</taxon>
    </lineage>
</organism>
<accession>A0A0G3ELL2</accession>
<evidence type="ECO:0000313" key="8">
    <source>
        <dbReference type="Proteomes" id="UP000035268"/>
    </source>
</evidence>
<keyword evidence="4 7" id="KW-0808">Transferase</keyword>
<dbReference type="Gene3D" id="3.90.550.10">
    <property type="entry name" value="Spore Coat Polysaccharide Biosynthesis Protein SpsA, Chain A"/>
    <property type="match status" value="1"/>
</dbReference>
<evidence type="ECO:0000256" key="4">
    <source>
        <dbReference type="ARBA" id="ARBA00022679"/>
    </source>
</evidence>
<dbReference type="InterPro" id="IPR029044">
    <property type="entry name" value="Nucleotide-diphossugar_trans"/>
</dbReference>
<reference evidence="8" key="1">
    <citation type="submission" date="2015-02" db="EMBL/GenBank/DDBJ databases">
        <title>Description and complete genome sequence of the first cultured representative of the subdivision 5 of the Verrucomicrobia phylum.</title>
        <authorList>
            <person name="Spring S."/>
            <person name="Bunk B."/>
            <person name="Sproer C."/>
            <person name="Klenk H.-P."/>
        </authorList>
    </citation>
    <scope>NUCLEOTIDE SEQUENCE [LARGE SCALE GENOMIC DNA]</scope>
    <source>
        <strain evidence="8">L21-Fru-AB</strain>
    </source>
</reference>
<dbReference type="OrthoDB" id="153025at2"/>
<keyword evidence="5" id="KW-0472">Membrane</keyword>
<dbReference type="SUPFAM" id="SSF53448">
    <property type="entry name" value="Nucleotide-diphospho-sugar transferases"/>
    <property type="match status" value="1"/>
</dbReference>
<dbReference type="Proteomes" id="UP000035268">
    <property type="component" value="Chromosome"/>
</dbReference>
<dbReference type="GO" id="GO:0016757">
    <property type="term" value="F:glycosyltransferase activity"/>
    <property type="evidence" value="ECO:0007669"/>
    <property type="project" value="UniProtKB-KW"/>
</dbReference>
<evidence type="ECO:0000313" key="7">
    <source>
        <dbReference type="EMBL" id="AKJ65034.1"/>
    </source>
</evidence>
<evidence type="ECO:0000256" key="5">
    <source>
        <dbReference type="ARBA" id="ARBA00023136"/>
    </source>
</evidence>
<dbReference type="RefSeq" id="WP_052882302.1">
    <property type="nucleotide sequence ID" value="NZ_CP010904.1"/>
</dbReference>
<comment type="subcellular location">
    <subcellularLocation>
        <location evidence="1">Cell membrane</location>
    </subcellularLocation>
</comment>